<dbReference type="Proteomes" id="UP001281305">
    <property type="component" value="Chromosome"/>
</dbReference>
<dbReference type="InterPro" id="IPR025996">
    <property type="entry name" value="MT1864/Rv1816-like_C"/>
</dbReference>
<accession>A0ABZ2TIA5</accession>
<dbReference type="SUPFAM" id="SSF48498">
    <property type="entry name" value="Tetracyclin repressor-like, C-terminal domain"/>
    <property type="match status" value="1"/>
</dbReference>
<dbReference type="Gene3D" id="1.10.357.10">
    <property type="entry name" value="Tetracycline Repressor, domain 2"/>
    <property type="match status" value="1"/>
</dbReference>
<dbReference type="Pfam" id="PF13305">
    <property type="entry name" value="TetR_C_33"/>
    <property type="match status" value="1"/>
</dbReference>
<dbReference type="PANTHER" id="PTHR30055">
    <property type="entry name" value="HTH-TYPE TRANSCRIPTIONAL REGULATOR RUTR"/>
    <property type="match status" value="1"/>
</dbReference>
<dbReference type="InterPro" id="IPR009057">
    <property type="entry name" value="Homeodomain-like_sf"/>
</dbReference>
<gene>
    <name evidence="5" type="ORF">RZS32_006325</name>
</gene>
<evidence type="ECO:0000256" key="3">
    <source>
        <dbReference type="ARBA" id="ARBA00023163"/>
    </source>
</evidence>
<organism evidence="5 6">
    <name type="scientific">Roseovarius rhodophyticola</name>
    <dbReference type="NCBI Taxonomy" id="3080827"/>
    <lineage>
        <taxon>Bacteria</taxon>
        <taxon>Pseudomonadati</taxon>
        <taxon>Pseudomonadota</taxon>
        <taxon>Alphaproteobacteria</taxon>
        <taxon>Rhodobacterales</taxon>
        <taxon>Roseobacteraceae</taxon>
        <taxon>Roseovarius</taxon>
    </lineage>
</organism>
<name>A0ABZ2TIA5_9RHOB</name>
<proteinExistence type="predicted"/>
<keyword evidence="3" id="KW-0804">Transcription</keyword>
<evidence type="ECO:0000256" key="1">
    <source>
        <dbReference type="ARBA" id="ARBA00023015"/>
    </source>
</evidence>
<evidence type="ECO:0000313" key="6">
    <source>
        <dbReference type="Proteomes" id="UP001281305"/>
    </source>
</evidence>
<keyword evidence="1" id="KW-0805">Transcription regulation</keyword>
<evidence type="ECO:0000313" key="5">
    <source>
        <dbReference type="EMBL" id="WYK19475.1"/>
    </source>
</evidence>
<reference evidence="5 6" key="1">
    <citation type="submission" date="2024-02" db="EMBL/GenBank/DDBJ databases">
        <title>Roseovarius strain W115 nov., isolated from a marine algae.</title>
        <authorList>
            <person name="Lee M.W."/>
            <person name="Lee J.K."/>
            <person name="Kim J.M."/>
            <person name="Choi D.G."/>
            <person name="Baek J.H."/>
            <person name="Bayburt H."/>
            <person name="Jung J.J."/>
            <person name="Han D.M."/>
            <person name="Jeon C.O."/>
        </authorList>
    </citation>
    <scope>NUCLEOTIDE SEQUENCE [LARGE SCALE GENOMIC DNA]</scope>
    <source>
        <strain evidence="5 6">W115</strain>
    </source>
</reference>
<feature type="domain" description="HTH-type transcriptional regulator MT1864/Rv1816-like C-terminal" evidence="4">
    <location>
        <begin position="89"/>
        <end position="193"/>
    </location>
</feature>
<evidence type="ECO:0000256" key="2">
    <source>
        <dbReference type="ARBA" id="ARBA00023125"/>
    </source>
</evidence>
<dbReference type="InterPro" id="IPR036271">
    <property type="entry name" value="Tet_transcr_reg_TetR-rel_C_sf"/>
</dbReference>
<evidence type="ECO:0000259" key="4">
    <source>
        <dbReference type="Pfam" id="PF13305"/>
    </source>
</evidence>
<keyword evidence="6" id="KW-1185">Reference proteome</keyword>
<keyword evidence="2" id="KW-0238">DNA-binding</keyword>
<dbReference type="PANTHER" id="PTHR30055:SF234">
    <property type="entry name" value="HTH-TYPE TRANSCRIPTIONAL REGULATOR BETI"/>
    <property type="match status" value="1"/>
</dbReference>
<dbReference type="InterPro" id="IPR050109">
    <property type="entry name" value="HTH-type_TetR-like_transc_reg"/>
</dbReference>
<protein>
    <submittedName>
        <fullName evidence="5">TetR-like C-terminal domain-containing protein</fullName>
    </submittedName>
</protein>
<sequence>MENKRETKRDALRERLIKAAEGLIKERGLSGLKARDITTRAECALGALYTAVEDLSHLVVLVNSRTLSHLGQVLRSAVPKGATPEQTMHALAQAYVQFAVNHTNLWSAIFNHRLPEGDEAPEWHQAEYAVLIQEIIAPLSVLRPDLDPEQLRQRSQTLFASVHGVIQLSIQGLYVGAPPERLAEEVDALVEAMTRGIRLLENKEMIGPQA</sequence>
<dbReference type="RefSeq" id="WP_317056172.1">
    <property type="nucleotide sequence ID" value="NZ_CP146606.1"/>
</dbReference>
<dbReference type="EMBL" id="CP146606">
    <property type="protein sequence ID" value="WYK19475.1"/>
    <property type="molecule type" value="Genomic_DNA"/>
</dbReference>
<dbReference type="SUPFAM" id="SSF46689">
    <property type="entry name" value="Homeodomain-like"/>
    <property type="match status" value="1"/>
</dbReference>